<dbReference type="EMBL" id="LR214971">
    <property type="protein sequence ID" value="VEU61273.1"/>
    <property type="molecule type" value="Genomic_DNA"/>
</dbReference>
<evidence type="ECO:0000313" key="2">
    <source>
        <dbReference type="EMBL" id="ATP59452.1"/>
    </source>
</evidence>
<protein>
    <submittedName>
        <fullName evidence="2">Iron-sulfur cluster assembly scaffold protein</fullName>
    </submittedName>
    <submittedName>
        <fullName evidence="3">Nitrogen fixation protein NIFU</fullName>
    </submittedName>
</protein>
<reference evidence="2 4" key="1">
    <citation type="submission" date="2017-10" db="EMBL/GenBank/DDBJ databases">
        <title>Genome-wide analysis of the first isolated strain mycoplasma dispar GS01.</title>
        <authorList>
            <person name="Hao H."/>
            <person name="Chen S."/>
            <person name="Zhao P."/>
            <person name="Chu Y."/>
            <person name="Liu Y."/>
        </authorList>
    </citation>
    <scope>NUCLEOTIDE SEQUENCE [LARGE SCALE GENOMIC DNA]</scope>
    <source>
        <strain evidence="2 4">GS01</strain>
    </source>
</reference>
<gene>
    <name evidence="3" type="primary">nifU</name>
    <name evidence="2" type="ORF">CSW10_00535</name>
    <name evidence="3" type="ORF">NCTC10125_00109</name>
</gene>
<sequence length="143" mass="16678">MYNDFLKRREIILNSNNKFKEKKRNCASENNQINDNCEDSAVLDLEIFENKIKKIQFCASGCSLLIASCYLFEQILINKTVEEALILLDKYEKMINFQKIIPELQDLNALFMVKNHPNRLICVGLSLNLLKFTIKNNEKNQNS</sequence>
<dbReference type="GO" id="GO:0051536">
    <property type="term" value="F:iron-sulfur cluster binding"/>
    <property type="evidence" value="ECO:0007669"/>
    <property type="project" value="InterPro"/>
</dbReference>
<dbReference type="GO" id="GO:0016226">
    <property type="term" value="P:iron-sulfur cluster assembly"/>
    <property type="evidence" value="ECO:0007669"/>
    <property type="project" value="InterPro"/>
</dbReference>
<name>A0AAJ5TBX2_9BACT</name>
<organism evidence="3 5">
    <name type="scientific">Mesomycoplasma dispar</name>
    <dbReference type="NCBI Taxonomy" id="86660"/>
    <lineage>
        <taxon>Bacteria</taxon>
        <taxon>Bacillati</taxon>
        <taxon>Mycoplasmatota</taxon>
        <taxon>Mycoplasmoidales</taxon>
        <taxon>Metamycoplasmataceae</taxon>
        <taxon>Mesomycoplasma</taxon>
    </lineage>
</organism>
<dbReference type="InterPro" id="IPR002871">
    <property type="entry name" value="NIF_FeS_clus_asmbl_NifU_N"/>
</dbReference>
<dbReference type="Pfam" id="PF01592">
    <property type="entry name" value="NifU_N"/>
    <property type="match status" value="1"/>
</dbReference>
<proteinExistence type="predicted"/>
<evidence type="ECO:0000313" key="4">
    <source>
        <dbReference type="Proteomes" id="UP000224629"/>
    </source>
</evidence>
<dbReference type="RefSeq" id="WP_044635186.1">
    <property type="nucleotide sequence ID" value="NZ_CP007229.1"/>
</dbReference>
<evidence type="ECO:0000259" key="1">
    <source>
        <dbReference type="Pfam" id="PF01592"/>
    </source>
</evidence>
<dbReference type="Proteomes" id="UP000289629">
    <property type="component" value="Chromosome"/>
</dbReference>
<dbReference type="Proteomes" id="UP000224629">
    <property type="component" value="Chromosome"/>
</dbReference>
<dbReference type="Gene3D" id="3.90.1010.10">
    <property type="match status" value="1"/>
</dbReference>
<keyword evidence="4" id="KW-1185">Reference proteome</keyword>
<dbReference type="GO" id="GO:0005506">
    <property type="term" value="F:iron ion binding"/>
    <property type="evidence" value="ECO:0007669"/>
    <property type="project" value="InterPro"/>
</dbReference>
<feature type="domain" description="NIF system FeS cluster assembly NifU N-terminal" evidence="1">
    <location>
        <begin position="30"/>
        <end position="87"/>
    </location>
</feature>
<dbReference type="AlphaFoldDB" id="A0AAJ5TBX2"/>
<dbReference type="SUPFAM" id="SSF82649">
    <property type="entry name" value="SufE/NifU"/>
    <property type="match status" value="1"/>
</dbReference>
<dbReference type="KEGG" id="mds:MDIS_00580"/>
<dbReference type="EMBL" id="CP024161">
    <property type="protein sequence ID" value="ATP59452.1"/>
    <property type="molecule type" value="Genomic_DNA"/>
</dbReference>
<dbReference type="CDD" id="cd06664">
    <property type="entry name" value="IscU_like"/>
    <property type="match status" value="1"/>
</dbReference>
<evidence type="ECO:0000313" key="3">
    <source>
        <dbReference type="EMBL" id="VEU61273.1"/>
    </source>
</evidence>
<evidence type="ECO:0000313" key="5">
    <source>
        <dbReference type="Proteomes" id="UP000289629"/>
    </source>
</evidence>
<accession>A0AAJ5TBX2</accession>
<reference evidence="3 5" key="2">
    <citation type="submission" date="2019-01" db="EMBL/GenBank/DDBJ databases">
        <authorList>
            <consortium name="Pathogen Informatics"/>
        </authorList>
    </citation>
    <scope>NUCLEOTIDE SEQUENCE [LARGE SCALE GENOMIC DNA]</scope>
    <source>
        <strain evidence="3 5">NCTC10125</strain>
    </source>
</reference>